<keyword evidence="3 6" id="KW-0521">NADP</keyword>
<dbReference type="GO" id="GO:0046496">
    <property type="term" value="P:nicotinamide nucleotide metabolic process"/>
    <property type="evidence" value="ECO:0007669"/>
    <property type="project" value="UniProtKB-UniRule"/>
</dbReference>
<comment type="function">
    <text evidence="6">Catalyzes the dehydration of the S-form of NAD(P)HX at the expense of ADP, which is converted to AMP. Together with NAD(P)HX epimerase, which catalyzes the epimerization of the S- and R-forms, the enzyme allows the repair of both epimers of NAD(P)HX, a damaged form of NAD(P)H that is a result of enzymatic or heat-dependent hydration.</text>
</comment>
<dbReference type="InterPro" id="IPR000631">
    <property type="entry name" value="CARKD"/>
</dbReference>
<feature type="binding site" evidence="6">
    <location>
        <position position="141"/>
    </location>
    <ligand>
        <name>(6S)-NADPHX</name>
        <dbReference type="ChEBI" id="CHEBI:64076"/>
    </ligand>
</feature>
<evidence type="ECO:0000256" key="6">
    <source>
        <dbReference type="HAMAP-Rule" id="MF_01965"/>
    </source>
</evidence>
<dbReference type="PANTHER" id="PTHR12592:SF0">
    <property type="entry name" value="ATP-DEPENDENT (S)-NAD(P)H-HYDRATE DEHYDRATASE"/>
    <property type="match status" value="1"/>
</dbReference>
<evidence type="ECO:0000313" key="9">
    <source>
        <dbReference type="Proteomes" id="UP000215033"/>
    </source>
</evidence>
<keyword evidence="1 6" id="KW-0547">Nucleotide-binding</keyword>
<dbReference type="Pfam" id="PF01256">
    <property type="entry name" value="Carb_kinase"/>
    <property type="match status" value="1"/>
</dbReference>
<evidence type="ECO:0000259" key="7">
    <source>
        <dbReference type="PROSITE" id="PS51383"/>
    </source>
</evidence>
<reference evidence="8 9" key="1">
    <citation type="submission" date="2017-06" db="EMBL/GenBank/DDBJ databases">
        <authorList>
            <consortium name="Pathogen Informatics"/>
        </authorList>
    </citation>
    <scope>NUCLEOTIDE SEQUENCE [LARGE SCALE GENOMIC DNA]</scope>
    <source>
        <strain evidence="8 9">NCTC12230</strain>
    </source>
</reference>
<comment type="catalytic activity">
    <reaction evidence="6">
        <text>(6S)-NADHX + ADP = AMP + phosphate + NADH + H(+)</text>
        <dbReference type="Rhea" id="RHEA:32223"/>
        <dbReference type="ChEBI" id="CHEBI:15378"/>
        <dbReference type="ChEBI" id="CHEBI:43474"/>
        <dbReference type="ChEBI" id="CHEBI:57945"/>
        <dbReference type="ChEBI" id="CHEBI:64074"/>
        <dbReference type="ChEBI" id="CHEBI:456215"/>
        <dbReference type="ChEBI" id="CHEBI:456216"/>
        <dbReference type="EC" id="4.2.1.136"/>
    </reaction>
</comment>
<keyword evidence="5 6" id="KW-0456">Lyase</keyword>
<dbReference type="InterPro" id="IPR029056">
    <property type="entry name" value="Ribokinase-like"/>
</dbReference>
<keyword evidence="2 6" id="KW-0067">ATP-binding</keyword>
<protein>
    <recommendedName>
        <fullName evidence="6">ADP-dependent (S)-NAD(P)H-hydrate dehydratase</fullName>
        <ecNumber evidence="6">4.2.1.136</ecNumber>
    </recommendedName>
    <alternativeName>
        <fullName evidence="6">ADP-dependent NAD(P)HX dehydratase</fullName>
    </alternativeName>
</protein>
<sequence length="328" mass="34532">MLSFLYDGLCRFRRPRCRLNNIVMDLHTGIIMFSSHYTSHRLDTQIQAAAQFGQVFAPRDPQSHKGTHGTLAVIGGAAGMSGAVILAATAAIYNGCGKVWAGFNQPALPLPVIPERPEIMLSTAAALQLRNDITAWAIGCGMGLCHEALALLYTQLTSANRESPVLLDADAVTLLSRHADLAASARDYPTLVLTPHPAEAARLLGVSTAEVQADRTAAVTQISSMFHAYTVLKGHHTLVCSPDGSLYTNLSGNAGLATAGSGDVLSGIIGSLLAQGIDTEQAVRGGVWLHGAAADVLKDSAIGEIGMLSGEIAPAARWLRNHIIEAQR</sequence>
<evidence type="ECO:0000256" key="3">
    <source>
        <dbReference type="ARBA" id="ARBA00022857"/>
    </source>
</evidence>
<evidence type="ECO:0000256" key="5">
    <source>
        <dbReference type="ARBA" id="ARBA00023239"/>
    </source>
</evidence>
<feature type="binding site" evidence="6">
    <location>
        <position position="263"/>
    </location>
    <ligand>
        <name>(6S)-NADPHX</name>
        <dbReference type="ChEBI" id="CHEBI:64076"/>
    </ligand>
</feature>
<dbReference type="GO" id="GO:0052856">
    <property type="term" value="F:NAD(P)HX epimerase activity"/>
    <property type="evidence" value="ECO:0007669"/>
    <property type="project" value="TreeGrafter"/>
</dbReference>
<feature type="binding site" evidence="6">
    <location>
        <begin position="233"/>
        <end position="237"/>
    </location>
    <ligand>
        <name>AMP</name>
        <dbReference type="ChEBI" id="CHEBI:456215"/>
    </ligand>
</feature>
<organism evidence="8 9">
    <name type="scientific">Neisseria zoodegmatis</name>
    <dbReference type="NCBI Taxonomy" id="326523"/>
    <lineage>
        <taxon>Bacteria</taxon>
        <taxon>Pseudomonadati</taxon>
        <taxon>Pseudomonadota</taxon>
        <taxon>Betaproteobacteria</taxon>
        <taxon>Neisseriales</taxon>
        <taxon>Neisseriaceae</taxon>
        <taxon>Neisseria</taxon>
    </lineage>
</organism>
<evidence type="ECO:0000313" key="8">
    <source>
        <dbReference type="EMBL" id="SNU79788.1"/>
    </source>
</evidence>
<feature type="binding site" evidence="6">
    <location>
        <position position="262"/>
    </location>
    <ligand>
        <name>AMP</name>
        <dbReference type="ChEBI" id="CHEBI:456215"/>
    </ligand>
</feature>
<dbReference type="InterPro" id="IPR017953">
    <property type="entry name" value="Carbohydrate_kinase_pred_CS"/>
</dbReference>
<evidence type="ECO:0000256" key="4">
    <source>
        <dbReference type="ARBA" id="ARBA00023027"/>
    </source>
</evidence>
<keyword evidence="8" id="KW-0418">Kinase</keyword>
<dbReference type="Gene3D" id="3.40.1190.20">
    <property type="match status" value="1"/>
</dbReference>
<comment type="cofactor">
    <cofactor evidence="6">
        <name>Mg(2+)</name>
        <dbReference type="ChEBI" id="CHEBI:18420"/>
    </cofactor>
</comment>
<dbReference type="NCBIfam" id="TIGR00196">
    <property type="entry name" value="yjeF_cterm"/>
    <property type="match status" value="1"/>
</dbReference>
<gene>
    <name evidence="8" type="primary">nnr_1</name>
    <name evidence="6" type="synonym">nnrD</name>
    <name evidence="8" type="ORF">SAMEA4504057_01294</name>
</gene>
<dbReference type="Proteomes" id="UP000215033">
    <property type="component" value="Chromosome 1"/>
</dbReference>
<dbReference type="GO" id="GO:0110051">
    <property type="term" value="P:metabolite repair"/>
    <property type="evidence" value="ECO:0007669"/>
    <property type="project" value="TreeGrafter"/>
</dbReference>
<feature type="domain" description="YjeF C-terminal" evidence="7">
    <location>
        <begin position="48"/>
        <end position="323"/>
    </location>
</feature>
<evidence type="ECO:0000256" key="2">
    <source>
        <dbReference type="ARBA" id="ARBA00022840"/>
    </source>
</evidence>
<dbReference type="PROSITE" id="PS51383">
    <property type="entry name" value="YJEF_C_3"/>
    <property type="match status" value="1"/>
</dbReference>
<dbReference type="SUPFAM" id="SSF53613">
    <property type="entry name" value="Ribokinase-like"/>
    <property type="match status" value="1"/>
</dbReference>
<dbReference type="EC" id="4.2.1.136" evidence="6"/>
<proteinExistence type="inferred from homology"/>
<dbReference type="KEGG" id="nzo:SAMEA4504057_1294"/>
<dbReference type="CDD" id="cd01171">
    <property type="entry name" value="YXKO-related"/>
    <property type="match status" value="1"/>
</dbReference>
<feature type="binding site" evidence="6">
    <location>
        <position position="196"/>
    </location>
    <ligand>
        <name>(6S)-NADPHX</name>
        <dbReference type="ChEBI" id="CHEBI:64076"/>
    </ligand>
</feature>
<comment type="similarity">
    <text evidence="6">Belongs to the NnrD/CARKD family.</text>
</comment>
<keyword evidence="8" id="KW-0808">Transferase</keyword>
<name>A0AB38DQZ5_9NEIS</name>
<accession>A0AB38DQZ5</accession>
<keyword evidence="4 6" id="KW-0520">NAD</keyword>
<dbReference type="PROSITE" id="PS01050">
    <property type="entry name" value="YJEF_C_2"/>
    <property type="match status" value="1"/>
</dbReference>
<dbReference type="HAMAP" id="MF_01965">
    <property type="entry name" value="NADHX_dehydratase"/>
    <property type="match status" value="1"/>
</dbReference>
<dbReference type="PANTHER" id="PTHR12592">
    <property type="entry name" value="ATP-DEPENDENT (S)-NAD(P)H-HYDRATE DEHYDRATASE FAMILY MEMBER"/>
    <property type="match status" value="1"/>
</dbReference>
<dbReference type="GO" id="GO:0052855">
    <property type="term" value="F:ADP-dependent NAD(P)H-hydrate dehydratase activity"/>
    <property type="evidence" value="ECO:0007669"/>
    <property type="project" value="UniProtKB-UniRule"/>
</dbReference>
<dbReference type="GO" id="GO:0005524">
    <property type="term" value="F:ATP binding"/>
    <property type="evidence" value="ECO:0007669"/>
    <property type="project" value="UniProtKB-KW"/>
</dbReference>
<dbReference type="AlphaFoldDB" id="A0AB38DQZ5"/>
<comment type="catalytic activity">
    <reaction evidence="6">
        <text>(6S)-NADPHX + ADP = AMP + phosphate + NADPH + H(+)</text>
        <dbReference type="Rhea" id="RHEA:32235"/>
        <dbReference type="ChEBI" id="CHEBI:15378"/>
        <dbReference type="ChEBI" id="CHEBI:43474"/>
        <dbReference type="ChEBI" id="CHEBI:57783"/>
        <dbReference type="ChEBI" id="CHEBI:64076"/>
        <dbReference type="ChEBI" id="CHEBI:456215"/>
        <dbReference type="ChEBI" id="CHEBI:456216"/>
        <dbReference type="EC" id="4.2.1.136"/>
    </reaction>
</comment>
<dbReference type="GO" id="GO:0016301">
    <property type="term" value="F:kinase activity"/>
    <property type="evidence" value="ECO:0007669"/>
    <property type="project" value="UniProtKB-KW"/>
</dbReference>
<feature type="binding site" evidence="6">
    <location>
        <position position="83"/>
    </location>
    <ligand>
        <name>(6S)-NADPHX</name>
        <dbReference type="ChEBI" id="CHEBI:64076"/>
    </ligand>
</feature>
<dbReference type="EMBL" id="LT906434">
    <property type="protein sequence ID" value="SNU79788.1"/>
    <property type="molecule type" value="Genomic_DNA"/>
</dbReference>
<evidence type="ECO:0000256" key="1">
    <source>
        <dbReference type="ARBA" id="ARBA00022741"/>
    </source>
</evidence>
<comment type="subunit">
    <text evidence="6">Homotetramer.</text>
</comment>